<dbReference type="SUPFAM" id="SSF52540">
    <property type="entry name" value="P-loop containing nucleoside triphosphate hydrolases"/>
    <property type="match status" value="1"/>
</dbReference>
<dbReference type="InterPro" id="IPR027640">
    <property type="entry name" value="Kinesin-like_fam"/>
</dbReference>
<feature type="compositionally biased region" description="Low complexity" evidence="8">
    <location>
        <begin position="655"/>
        <end position="671"/>
    </location>
</feature>
<feature type="region of interest" description="Disordered" evidence="8">
    <location>
        <begin position="643"/>
        <end position="742"/>
    </location>
</feature>
<dbReference type="InterPro" id="IPR001752">
    <property type="entry name" value="Kinesin_motor_dom"/>
</dbReference>
<dbReference type="PRINTS" id="PR00380">
    <property type="entry name" value="KINESINHEAVY"/>
</dbReference>
<dbReference type="PANTHER" id="PTHR47968:SF13">
    <property type="entry name" value="KINESIN-LIKE PROTEIN KIF19 ISOFORM X1"/>
    <property type="match status" value="1"/>
</dbReference>
<keyword evidence="2 6" id="KW-0547">Nucleotide-binding</keyword>
<feature type="domain" description="Kinesin motor" evidence="9">
    <location>
        <begin position="6"/>
        <end position="389"/>
    </location>
</feature>
<dbReference type="AlphaFoldDB" id="A0AAE9WB96"/>
<evidence type="ECO:0000259" key="9">
    <source>
        <dbReference type="PROSITE" id="PS50067"/>
    </source>
</evidence>
<proteinExistence type="inferred from homology"/>
<feature type="region of interest" description="Disordered" evidence="8">
    <location>
        <begin position="755"/>
        <end position="789"/>
    </location>
</feature>
<dbReference type="InterPro" id="IPR019821">
    <property type="entry name" value="Kinesin_motor_CS"/>
</dbReference>
<dbReference type="Proteomes" id="UP001212411">
    <property type="component" value="Chromosome 2"/>
</dbReference>
<gene>
    <name evidence="10" type="primary">klp5</name>
    <name evidence="10" type="ORF">SOMG_03107</name>
</gene>
<keyword evidence="5 6" id="KW-0505">Motor protein</keyword>
<feature type="compositionally biased region" description="Low complexity" evidence="8">
    <location>
        <begin position="699"/>
        <end position="708"/>
    </location>
</feature>
<dbReference type="GeneID" id="80876587"/>
<dbReference type="EMBL" id="CP115612">
    <property type="protein sequence ID" value="WBW73064.1"/>
    <property type="molecule type" value="Genomic_DNA"/>
</dbReference>
<evidence type="ECO:0000256" key="1">
    <source>
        <dbReference type="ARBA" id="ARBA00022701"/>
    </source>
</evidence>
<evidence type="ECO:0000256" key="4">
    <source>
        <dbReference type="ARBA" id="ARBA00023054"/>
    </source>
</evidence>
<evidence type="ECO:0000256" key="7">
    <source>
        <dbReference type="RuleBase" id="RU000394"/>
    </source>
</evidence>
<protein>
    <recommendedName>
        <fullName evidence="7">Kinesin-like protein</fullName>
    </recommendedName>
</protein>
<evidence type="ECO:0000256" key="3">
    <source>
        <dbReference type="ARBA" id="ARBA00022840"/>
    </source>
</evidence>
<keyword evidence="3 6" id="KW-0067">ATP-binding</keyword>
<sequence length="890" mass="98973">MSRQSSISVAVRVRPFSSIESANLLASSDGQSLASSLSLKTPGACRGIRRVVKVLDDRVLVFDPPDDASSIHTGSRRMSAPQRNISRLSGRKGTFTGFGRDLRYAFDRVFDETAPQQSVYEQTARPLLDNILDGFNSTVFAYGATGCGKTHTITGTNEDPGIVYLTLKELFERMDDLRDEKVFNIYVSYLEIYNETIRDLLTEQPFSQSKPLTLREDADRRITVPGLTSLSPTTVEEVMEIVARGNENRTMSPTAANVASSRSHAVLQVSVVQKPRTADINEDHALATLSVIDLAGSERANATKNRGGRLLEGANINRSLLALGNCINALCDPHRRAHIPYRDSKLTRLLKFSLGGNCKTVMIVCISPSSFHYEETHNTLKYANRAKNIKTEVLRNMISVDRHVSQYVKAIVDLRQQIAELEDRLGNPSSSASITAAAKNQAATQAKACESKLMEAKDLLRATFLETLPLQKDTINKVERVKHYDDSINILKYWISSCERIADNPSNERLFLAKSKLDSLLIQRSTIIADVNPEIVYDAFQKSVNPVVKYFKENNAVMYADILQDEIDLLKSIIENQILDAQSKVDDYTPVLQKLTEISFMSLTQFRHKDQTALTNLLKNWLSDFGSKDKHSMYQLHHMEGYDEARQHSAKETVPSFPSSPSKQSKIPNSPRRFAVKSPKKPVAIPRRSPKKRVRFDDSMSTSDSSVSAYNSPEPLHSKNKPWPLENVHPPPSFPLTLPAKGNNTLDLAEALDSPQSSLLEDKPEDEDDKAVEVESLPKSYEPLSTSNLDVEMANIFGAESSNEEVSLPHLDTIDLDGSPDSSMSKPSFNPHETLQADASQTPGTSNPDSLNPPGENNHQNLSSLSSLRLSKPSNIRRSFLVTRDTQRDN</sequence>
<dbReference type="GO" id="GO:0005524">
    <property type="term" value="F:ATP binding"/>
    <property type="evidence" value="ECO:0007669"/>
    <property type="project" value="UniProtKB-UniRule"/>
</dbReference>
<feature type="region of interest" description="Disordered" evidence="8">
    <location>
        <begin position="801"/>
        <end position="890"/>
    </location>
</feature>
<reference evidence="10 11" key="1">
    <citation type="journal article" date="2023" name="G3 (Bethesda)">
        <title>A high-quality reference genome for the fission yeast Schizosaccharomyces osmophilus.</title>
        <authorList>
            <person name="Jia G.S."/>
            <person name="Zhang W.C."/>
            <person name="Liang Y."/>
            <person name="Liu X.H."/>
            <person name="Rhind N."/>
            <person name="Pidoux A."/>
            <person name="Brysch-Herzberg M."/>
            <person name="Du L.L."/>
        </authorList>
    </citation>
    <scope>NUCLEOTIDE SEQUENCE [LARGE SCALE GENOMIC DNA]</scope>
    <source>
        <strain evidence="10 11">CBS 15793</strain>
    </source>
</reference>
<evidence type="ECO:0000256" key="8">
    <source>
        <dbReference type="SAM" id="MobiDB-lite"/>
    </source>
</evidence>
<dbReference type="PROSITE" id="PS50067">
    <property type="entry name" value="KINESIN_MOTOR_2"/>
    <property type="match status" value="1"/>
</dbReference>
<dbReference type="InterPro" id="IPR036961">
    <property type="entry name" value="Kinesin_motor_dom_sf"/>
</dbReference>
<organism evidence="10 11">
    <name type="scientific">Schizosaccharomyces osmophilus</name>
    <dbReference type="NCBI Taxonomy" id="2545709"/>
    <lineage>
        <taxon>Eukaryota</taxon>
        <taxon>Fungi</taxon>
        <taxon>Dikarya</taxon>
        <taxon>Ascomycota</taxon>
        <taxon>Taphrinomycotina</taxon>
        <taxon>Schizosaccharomycetes</taxon>
        <taxon>Schizosaccharomycetales</taxon>
        <taxon>Schizosaccharomycetaceae</taxon>
        <taxon>Schizosaccharomyces</taxon>
    </lineage>
</organism>
<name>A0AAE9WB96_9SCHI</name>
<evidence type="ECO:0000256" key="2">
    <source>
        <dbReference type="ARBA" id="ARBA00022741"/>
    </source>
</evidence>
<dbReference type="PANTHER" id="PTHR47968">
    <property type="entry name" value="CENTROMERE PROTEIN E"/>
    <property type="match status" value="1"/>
</dbReference>
<comment type="similarity">
    <text evidence="6 7">Belongs to the TRAFAC class myosin-kinesin ATPase superfamily. Kinesin family.</text>
</comment>
<dbReference type="Gene3D" id="3.40.850.10">
    <property type="entry name" value="Kinesin motor domain"/>
    <property type="match status" value="1"/>
</dbReference>
<dbReference type="CDD" id="cd01370">
    <property type="entry name" value="KISc_KIP3_like"/>
    <property type="match status" value="1"/>
</dbReference>
<evidence type="ECO:0000313" key="10">
    <source>
        <dbReference type="EMBL" id="WBW73064.1"/>
    </source>
</evidence>
<dbReference type="Pfam" id="PF00225">
    <property type="entry name" value="Kinesin"/>
    <property type="match status" value="1"/>
</dbReference>
<dbReference type="GO" id="GO:0003777">
    <property type="term" value="F:microtubule motor activity"/>
    <property type="evidence" value="ECO:0007669"/>
    <property type="project" value="InterPro"/>
</dbReference>
<feature type="binding site" evidence="6">
    <location>
        <begin position="143"/>
        <end position="150"/>
    </location>
    <ligand>
        <name>ATP</name>
        <dbReference type="ChEBI" id="CHEBI:30616"/>
    </ligand>
</feature>
<dbReference type="KEGG" id="som:SOMG_03107"/>
<keyword evidence="1 7" id="KW-0493">Microtubule</keyword>
<dbReference type="GO" id="GO:0005874">
    <property type="term" value="C:microtubule"/>
    <property type="evidence" value="ECO:0007669"/>
    <property type="project" value="UniProtKB-KW"/>
</dbReference>
<accession>A0AAE9WB96</accession>
<keyword evidence="4" id="KW-0175">Coiled coil</keyword>
<dbReference type="PROSITE" id="PS00411">
    <property type="entry name" value="KINESIN_MOTOR_1"/>
    <property type="match status" value="1"/>
</dbReference>
<feature type="compositionally biased region" description="Low complexity" evidence="8">
    <location>
        <begin position="862"/>
        <end position="871"/>
    </location>
</feature>
<feature type="compositionally biased region" description="Polar residues" evidence="8">
    <location>
        <begin position="820"/>
        <end position="861"/>
    </location>
</feature>
<keyword evidence="11" id="KW-1185">Reference proteome</keyword>
<evidence type="ECO:0000256" key="5">
    <source>
        <dbReference type="ARBA" id="ARBA00023175"/>
    </source>
</evidence>
<dbReference type="GO" id="GO:0007018">
    <property type="term" value="P:microtubule-based movement"/>
    <property type="evidence" value="ECO:0007669"/>
    <property type="project" value="InterPro"/>
</dbReference>
<dbReference type="SMART" id="SM00129">
    <property type="entry name" value="KISc"/>
    <property type="match status" value="1"/>
</dbReference>
<dbReference type="GO" id="GO:0008017">
    <property type="term" value="F:microtubule binding"/>
    <property type="evidence" value="ECO:0007669"/>
    <property type="project" value="InterPro"/>
</dbReference>
<dbReference type="InterPro" id="IPR027417">
    <property type="entry name" value="P-loop_NTPase"/>
</dbReference>
<evidence type="ECO:0000256" key="6">
    <source>
        <dbReference type="PROSITE-ProRule" id="PRU00283"/>
    </source>
</evidence>
<evidence type="ECO:0000313" key="11">
    <source>
        <dbReference type="Proteomes" id="UP001212411"/>
    </source>
</evidence>
<dbReference type="RefSeq" id="XP_056037307.1">
    <property type="nucleotide sequence ID" value="XM_056181898.1"/>
</dbReference>